<dbReference type="GO" id="GO:0001664">
    <property type="term" value="F:G protein-coupled receptor binding"/>
    <property type="evidence" value="ECO:0007669"/>
    <property type="project" value="TreeGrafter"/>
</dbReference>
<dbReference type="EMBL" id="JACAZI010000003">
    <property type="protein sequence ID" value="KAF7365491.1"/>
    <property type="molecule type" value="Genomic_DNA"/>
</dbReference>
<dbReference type="SUPFAM" id="SSF47895">
    <property type="entry name" value="Transducin (alpha subunit), insertion domain"/>
    <property type="match status" value="1"/>
</dbReference>
<dbReference type="Gene3D" id="1.10.400.10">
    <property type="entry name" value="GI Alpha 1, domain 2-like"/>
    <property type="match status" value="1"/>
</dbReference>
<dbReference type="GO" id="GO:0007188">
    <property type="term" value="P:adenylate cyclase-modulating G protein-coupled receptor signaling pathway"/>
    <property type="evidence" value="ECO:0007669"/>
    <property type="project" value="TreeGrafter"/>
</dbReference>
<comment type="caution">
    <text evidence="6">The sequence shown here is derived from an EMBL/GenBank/DDBJ whole genome shotgun (WGS) entry which is preliminary data.</text>
</comment>
<sequence>MKPDACLLSAQAWRPVIHLNLVRCVNFILRLYTGDAQPSSPDNTSSDQLQGLLVSLVRLHEVEEMLFNLITGFQPPKEKSEAHQYDRAKVPEISGAGRTALLQYRRWSASATERNKQEKELQTRKIWSACVDDIMTLWALPDVQKSPDHEMVLQDQSGFFLDDVQHDILRARVDTVGTEEHFYPDRRSRKVEVLDAFDELLPGNDAVNQLEDLFQVWQSLCSNTKLEWTKFILFLNKVDTFTRKIQSGTQFAKYVPSYGDRPNEPEEIIKYLSAKFTDMHNIYSPPVLPTSRTHLVRPNGVYSQDRKATARTISHAHEFILQNTLDAANIL</sequence>
<reference evidence="6" key="1">
    <citation type="submission" date="2020-05" db="EMBL/GenBank/DDBJ databases">
        <title>Mycena genomes resolve the evolution of fungal bioluminescence.</title>
        <authorList>
            <person name="Tsai I.J."/>
        </authorList>
    </citation>
    <scope>NUCLEOTIDE SEQUENCE</scope>
    <source>
        <strain evidence="6">CCC161011</strain>
    </source>
</reference>
<evidence type="ECO:0000256" key="2">
    <source>
        <dbReference type="ARBA" id="ARBA00022741"/>
    </source>
</evidence>
<dbReference type="GO" id="GO:0005525">
    <property type="term" value="F:GTP binding"/>
    <property type="evidence" value="ECO:0007669"/>
    <property type="project" value="UniProtKB-KW"/>
</dbReference>
<evidence type="ECO:0000256" key="4">
    <source>
        <dbReference type="ARBA" id="ARBA00023224"/>
    </source>
</evidence>
<dbReference type="InterPro" id="IPR001019">
    <property type="entry name" value="Gprotein_alpha_su"/>
</dbReference>
<dbReference type="InterPro" id="IPR011025">
    <property type="entry name" value="GproteinA_insert"/>
</dbReference>
<dbReference type="InterPro" id="IPR027417">
    <property type="entry name" value="P-loop_NTPase"/>
</dbReference>
<keyword evidence="4" id="KW-0807">Transducer</keyword>
<dbReference type="PANTHER" id="PTHR10218:SF302">
    <property type="entry name" value="GUANINE NUCLEOTIDE-BINDING PROTEIN ALPHA-5 SUBUNIT"/>
    <property type="match status" value="1"/>
</dbReference>
<proteinExistence type="predicted"/>
<organism evidence="6 7">
    <name type="scientific">Mycena venus</name>
    <dbReference type="NCBI Taxonomy" id="2733690"/>
    <lineage>
        <taxon>Eukaryota</taxon>
        <taxon>Fungi</taxon>
        <taxon>Dikarya</taxon>
        <taxon>Basidiomycota</taxon>
        <taxon>Agaricomycotina</taxon>
        <taxon>Agaricomycetes</taxon>
        <taxon>Agaricomycetidae</taxon>
        <taxon>Agaricales</taxon>
        <taxon>Marasmiineae</taxon>
        <taxon>Mycenaceae</taxon>
        <taxon>Mycena</taxon>
    </lineage>
</organism>
<keyword evidence="1" id="KW-0479">Metal-binding</keyword>
<dbReference type="Pfam" id="PF00503">
    <property type="entry name" value="G-alpha"/>
    <property type="match status" value="1"/>
</dbReference>
<name>A0A8H6YVC0_9AGAR</name>
<dbReference type="GO" id="GO:0005737">
    <property type="term" value="C:cytoplasm"/>
    <property type="evidence" value="ECO:0007669"/>
    <property type="project" value="TreeGrafter"/>
</dbReference>
<dbReference type="GO" id="GO:0005834">
    <property type="term" value="C:heterotrimeric G-protein complex"/>
    <property type="evidence" value="ECO:0007669"/>
    <property type="project" value="TreeGrafter"/>
</dbReference>
<dbReference type="Proteomes" id="UP000620124">
    <property type="component" value="Unassembled WGS sequence"/>
</dbReference>
<accession>A0A8H6YVC0</accession>
<dbReference type="GO" id="GO:0046872">
    <property type="term" value="F:metal ion binding"/>
    <property type="evidence" value="ECO:0007669"/>
    <property type="project" value="UniProtKB-KW"/>
</dbReference>
<feature type="binding site" evidence="5">
    <location>
        <begin position="236"/>
        <end position="239"/>
    </location>
    <ligand>
        <name>GTP</name>
        <dbReference type="ChEBI" id="CHEBI:37565"/>
    </ligand>
</feature>
<evidence type="ECO:0000256" key="3">
    <source>
        <dbReference type="ARBA" id="ARBA00023134"/>
    </source>
</evidence>
<evidence type="ECO:0000256" key="5">
    <source>
        <dbReference type="PIRSR" id="PIRSR601019-1"/>
    </source>
</evidence>
<dbReference type="PANTHER" id="PTHR10218">
    <property type="entry name" value="GTP-BINDING PROTEIN ALPHA SUBUNIT"/>
    <property type="match status" value="1"/>
</dbReference>
<dbReference type="OrthoDB" id="5817230at2759"/>
<gene>
    <name evidence="6" type="ORF">MVEN_00422100</name>
</gene>
<protein>
    <submittedName>
        <fullName evidence="6">G-alpha-domain-containing protein</fullName>
    </submittedName>
</protein>
<keyword evidence="2 5" id="KW-0547">Nucleotide-binding</keyword>
<evidence type="ECO:0000313" key="7">
    <source>
        <dbReference type="Proteomes" id="UP000620124"/>
    </source>
</evidence>
<evidence type="ECO:0000256" key="1">
    <source>
        <dbReference type="ARBA" id="ARBA00022723"/>
    </source>
</evidence>
<dbReference type="GO" id="GO:0031683">
    <property type="term" value="F:G-protein beta/gamma-subunit complex binding"/>
    <property type="evidence" value="ECO:0007669"/>
    <property type="project" value="InterPro"/>
</dbReference>
<dbReference type="AlphaFoldDB" id="A0A8H6YVC0"/>
<dbReference type="Gene3D" id="3.40.50.300">
    <property type="entry name" value="P-loop containing nucleotide triphosphate hydrolases"/>
    <property type="match status" value="1"/>
</dbReference>
<keyword evidence="7" id="KW-1185">Reference proteome</keyword>
<evidence type="ECO:0000313" key="6">
    <source>
        <dbReference type="EMBL" id="KAF7365491.1"/>
    </source>
</evidence>
<keyword evidence="3 5" id="KW-0342">GTP-binding</keyword>
<dbReference type="SUPFAM" id="SSF52540">
    <property type="entry name" value="P-loop containing nucleoside triphosphate hydrolases"/>
    <property type="match status" value="1"/>
</dbReference>
<dbReference type="GO" id="GO:0003924">
    <property type="term" value="F:GTPase activity"/>
    <property type="evidence" value="ECO:0007669"/>
    <property type="project" value="InterPro"/>
</dbReference>
<dbReference type="SMART" id="SM00275">
    <property type="entry name" value="G_alpha"/>
    <property type="match status" value="1"/>
</dbReference>